<dbReference type="EMBL" id="DS268433">
    <property type="protein sequence ID" value="EFO97707.1"/>
    <property type="molecule type" value="Genomic_DNA"/>
</dbReference>
<dbReference type="HOGENOM" id="CLU_1176390_0_0_1"/>
<protein>
    <submittedName>
        <fullName evidence="2">Uncharacterized protein</fullName>
    </submittedName>
</protein>
<accession>E3MBC1</accession>
<dbReference type="RefSeq" id="XP_003106405.2">
    <property type="nucleotide sequence ID" value="XM_003106357.2"/>
</dbReference>
<name>E3MBC1_CAERE</name>
<feature type="region of interest" description="Disordered" evidence="1">
    <location>
        <begin position="188"/>
        <end position="223"/>
    </location>
</feature>
<reference evidence="2" key="1">
    <citation type="submission" date="2007-07" db="EMBL/GenBank/DDBJ databases">
        <title>PCAP assembly of the Caenorhabditis remanei genome.</title>
        <authorList>
            <consortium name="The Caenorhabditis remanei Sequencing Consortium"/>
            <person name="Wilson R.K."/>
        </authorList>
    </citation>
    <scope>NUCLEOTIDE SEQUENCE [LARGE SCALE GENOMIC DNA]</scope>
    <source>
        <strain evidence="2">PB4641</strain>
    </source>
</reference>
<dbReference type="AlphaFoldDB" id="E3MBC1"/>
<dbReference type="Proteomes" id="UP000008281">
    <property type="component" value="Unassembled WGS sequence"/>
</dbReference>
<feature type="compositionally biased region" description="Acidic residues" evidence="1">
    <location>
        <begin position="1"/>
        <end position="22"/>
    </location>
</feature>
<gene>
    <name evidence="2" type="ORF">CRE_15883</name>
</gene>
<evidence type="ECO:0000256" key="1">
    <source>
        <dbReference type="SAM" id="MobiDB-lite"/>
    </source>
</evidence>
<organism evidence="3">
    <name type="scientific">Caenorhabditis remanei</name>
    <name type="common">Caenorhabditis vulgaris</name>
    <dbReference type="NCBI Taxonomy" id="31234"/>
    <lineage>
        <taxon>Eukaryota</taxon>
        <taxon>Metazoa</taxon>
        <taxon>Ecdysozoa</taxon>
        <taxon>Nematoda</taxon>
        <taxon>Chromadorea</taxon>
        <taxon>Rhabditida</taxon>
        <taxon>Rhabditina</taxon>
        <taxon>Rhabditomorpha</taxon>
        <taxon>Rhabditoidea</taxon>
        <taxon>Rhabditidae</taxon>
        <taxon>Peloderinae</taxon>
        <taxon>Caenorhabditis</taxon>
    </lineage>
</organism>
<sequence>MEEQEELDYSEDPSDFLDDPLDEIPIPAVPMDKTPAVTRVQTPATPSVKAPPSIKSLGRIPKKQTMRDITEKMLDKIGDPKETLQTEGKKKQARHDRRQNIRASNRTHPQNPLPRRTPLLPTPIRPTPIRPIPLLPDRPHPIPPIPPFPFPQGIPIMNSPWNFHEQTAYFLAQQIYSQNASNLSFGAPGRSSGGEGGCEMQGSWARNRGGPAPPTRREERAWRWRGSRANMTHTYF</sequence>
<feature type="compositionally biased region" description="Polar residues" evidence="1">
    <location>
        <begin position="101"/>
        <end position="110"/>
    </location>
</feature>
<feature type="region of interest" description="Disordered" evidence="1">
    <location>
        <begin position="1"/>
        <end position="125"/>
    </location>
</feature>
<dbReference type="GeneID" id="9809000"/>
<dbReference type="KEGG" id="crq:GCK72_011585"/>
<proteinExistence type="predicted"/>
<dbReference type="CTD" id="9809000"/>
<dbReference type="InParanoid" id="E3MBC1"/>
<feature type="compositionally biased region" description="Basic and acidic residues" evidence="1">
    <location>
        <begin position="65"/>
        <end position="90"/>
    </location>
</feature>
<evidence type="ECO:0000313" key="3">
    <source>
        <dbReference type="Proteomes" id="UP000008281"/>
    </source>
</evidence>
<evidence type="ECO:0000313" key="2">
    <source>
        <dbReference type="EMBL" id="EFO97707.1"/>
    </source>
</evidence>
<keyword evidence="3" id="KW-1185">Reference proteome</keyword>